<dbReference type="GO" id="GO:0020037">
    <property type="term" value="F:heme binding"/>
    <property type="evidence" value="ECO:0007669"/>
    <property type="project" value="InterPro"/>
</dbReference>
<dbReference type="SUPFAM" id="SSF48264">
    <property type="entry name" value="Cytochrome P450"/>
    <property type="match status" value="1"/>
</dbReference>
<dbReference type="Proteomes" id="UP000032210">
    <property type="component" value="Unassembled WGS sequence"/>
</dbReference>
<accession>A0A0D0SKN2</accession>
<evidence type="ECO:0000313" key="9">
    <source>
        <dbReference type="Proteomes" id="UP000032210"/>
    </source>
</evidence>
<evidence type="ECO:0000256" key="6">
    <source>
        <dbReference type="ARBA" id="ARBA00023004"/>
    </source>
</evidence>
<dbReference type="GO" id="GO:0005506">
    <property type="term" value="F:iron ion binding"/>
    <property type="evidence" value="ECO:0007669"/>
    <property type="project" value="InterPro"/>
</dbReference>
<organism evidence="8 9">
    <name type="scientific">Pseudomonas fluorescens</name>
    <dbReference type="NCBI Taxonomy" id="294"/>
    <lineage>
        <taxon>Bacteria</taxon>
        <taxon>Pseudomonadati</taxon>
        <taxon>Pseudomonadota</taxon>
        <taxon>Gammaproteobacteria</taxon>
        <taxon>Pseudomonadales</taxon>
        <taxon>Pseudomonadaceae</taxon>
        <taxon>Pseudomonas</taxon>
    </lineage>
</organism>
<evidence type="ECO:0000256" key="3">
    <source>
        <dbReference type="ARBA" id="ARBA00022617"/>
    </source>
</evidence>
<comment type="caution">
    <text evidence="8">The sequence shown here is derived from an EMBL/GenBank/DDBJ whole genome shotgun (WGS) entry which is preliminary data.</text>
</comment>
<gene>
    <name evidence="8" type="ORF">PFLU3_20480</name>
</gene>
<dbReference type="AlphaFoldDB" id="A0A0D0SKN2"/>
<proteinExistence type="inferred from homology"/>
<dbReference type="EMBL" id="JXCQ01000013">
    <property type="protein sequence ID" value="KIR22548.1"/>
    <property type="molecule type" value="Genomic_DNA"/>
</dbReference>
<name>A0A0D0SKN2_PSEFL</name>
<dbReference type="GO" id="GO:0004497">
    <property type="term" value="F:monooxygenase activity"/>
    <property type="evidence" value="ECO:0007669"/>
    <property type="project" value="UniProtKB-KW"/>
</dbReference>
<dbReference type="PATRIC" id="fig|294.125.peg.2098"/>
<protein>
    <submittedName>
        <fullName evidence="8">Cytochrome P450 107B1</fullName>
        <ecNumber evidence="8">1.14.-.-</ecNumber>
    </submittedName>
</protein>
<evidence type="ECO:0000256" key="4">
    <source>
        <dbReference type="ARBA" id="ARBA00022723"/>
    </source>
</evidence>
<dbReference type="InterPro" id="IPR036396">
    <property type="entry name" value="Cyt_P450_sf"/>
</dbReference>
<evidence type="ECO:0000256" key="2">
    <source>
        <dbReference type="ARBA" id="ARBA00010617"/>
    </source>
</evidence>
<keyword evidence="6" id="KW-0408">Iron</keyword>
<dbReference type="PANTHER" id="PTHR46696">
    <property type="entry name" value="P450, PUTATIVE (EUROFUNG)-RELATED"/>
    <property type="match status" value="1"/>
</dbReference>
<evidence type="ECO:0000256" key="5">
    <source>
        <dbReference type="ARBA" id="ARBA00023002"/>
    </source>
</evidence>
<keyword evidence="3" id="KW-0349">Heme</keyword>
<comment type="similarity">
    <text evidence="2">Belongs to the cytochrome P450 family.</text>
</comment>
<dbReference type="FunFam" id="1.10.630.10:FF:000018">
    <property type="entry name" value="Cytochrome P450 monooxygenase"/>
    <property type="match status" value="1"/>
</dbReference>
<dbReference type="GO" id="GO:0016705">
    <property type="term" value="F:oxidoreductase activity, acting on paired donors, with incorporation or reduction of molecular oxygen"/>
    <property type="evidence" value="ECO:0007669"/>
    <property type="project" value="InterPro"/>
</dbReference>
<dbReference type="CDD" id="cd11029">
    <property type="entry name" value="CYP107-like"/>
    <property type="match status" value="1"/>
</dbReference>
<keyword evidence="4" id="KW-0479">Metal-binding</keyword>
<evidence type="ECO:0000256" key="1">
    <source>
        <dbReference type="ARBA" id="ARBA00001971"/>
    </source>
</evidence>
<evidence type="ECO:0000256" key="7">
    <source>
        <dbReference type="ARBA" id="ARBA00023033"/>
    </source>
</evidence>
<dbReference type="InterPro" id="IPR001128">
    <property type="entry name" value="Cyt_P450"/>
</dbReference>
<evidence type="ECO:0000313" key="8">
    <source>
        <dbReference type="EMBL" id="KIR22548.1"/>
    </source>
</evidence>
<dbReference type="Pfam" id="PF00067">
    <property type="entry name" value="p450"/>
    <property type="match status" value="1"/>
</dbReference>
<keyword evidence="7" id="KW-0503">Monooxygenase</keyword>
<comment type="cofactor">
    <cofactor evidence="1">
        <name>heme</name>
        <dbReference type="ChEBI" id="CHEBI:30413"/>
    </cofactor>
</comment>
<dbReference type="EC" id="1.14.-.-" evidence="8"/>
<sequence>MSDRQLRLGEELISPLHSLYDGLQVDGASRPAHLAPNHPVWLVTRYQDARTVLAHPGVRRDAKQAAELYTRRTGIRRAEIGESLSHHMLNCDPPDHARLQALVGRAFTRRHIERLQPHIERVTEELLDAIALREQADLMADFAVPLTIAVIFELLGIPEAERDHVRDSWERQAQLLLPEEANALADQQAMYLKKLLQAKREQPADDVYSGLVQAADETGKLTELELVGMAHLLLMSGFETTMNMIGNAMVTLLTHPEQLAQLRAQPDLLPNALEELVRHDSPVRASMLRFTVEDVVLGDVTIPKGEYILVSNLTANHDADRFENPDHLDLTRNTDGHLGYGFGVHYCVGAALARLEGRIAIGRLLSRFPNLALAVPHSELQWLPITFLRALISVPILPGPSITSTSPLKGIHDECQRDSHL</sequence>
<reference evidence="8 9" key="1">
    <citation type="submission" date="2015-01" db="EMBL/GenBank/DDBJ databases">
        <title>Genome sequence of the beneficial rhizobacterium Pseudomonas fluorescens 2-79.</title>
        <authorList>
            <person name="Thuermer A."/>
            <person name="Daniel R."/>
        </authorList>
    </citation>
    <scope>NUCLEOTIDE SEQUENCE [LARGE SCALE GENOMIC DNA]</scope>
    <source>
        <strain evidence="8 9">2-79</strain>
    </source>
</reference>
<dbReference type="RefSeq" id="WP_043048241.1">
    <property type="nucleotide sequence ID" value="NZ_JXCQ01000013.1"/>
</dbReference>
<dbReference type="Gene3D" id="1.10.630.10">
    <property type="entry name" value="Cytochrome P450"/>
    <property type="match status" value="1"/>
</dbReference>
<dbReference type="PANTHER" id="PTHR46696:SF1">
    <property type="entry name" value="CYTOCHROME P450 YJIB-RELATED"/>
    <property type="match status" value="1"/>
</dbReference>
<dbReference type="InterPro" id="IPR002397">
    <property type="entry name" value="Cyt_P450_B"/>
</dbReference>
<keyword evidence="5 8" id="KW-0560">Oxidoreductase</keyword>
<dbReference type="PRINTS" id="PR00359">
    <property type="entry name" value="BP450"/>
</dbReference>